<dbReference type="GO" id="GO:0007095">
    <property type="term" value="P:mitotic G2 DNA damage checkpoint signaling"/>
    <property type="evidence" value="ECO:0007669"/>
    <property type="project" value="TreeGrafter"/>
</dbReference>
<feature type="compositionally biased region" description="Low complexity" evidence="4">
    <location>
        <begin position="1279"/>
        <end position="1299"/>
    </location>
</feature>
<feature type="compositionally biased region" description="Basic and acidic residues" evidence="4">
    <location>
        <begin position="921"/>
        <end position="931"/>
    </location>
</feature>
<dbReference type="RefSeq" id="XP_028469021.1">
    <property type="nucleotide sequence ID" value="XM_028611327.1"/>
</dbReference>
<dbReference type="Proteomes" id="UP000272025">
    <property type="component" value="Unassembled WGS sequence"/>
</dbReference>
<feature type="region of interest" description="Disordered" evidence="4">
    <location>
        <begin position="878"/>
        <end position="992"/>
    </location>
</feature>
<evidence type="ECO:0000313" key="6">
    <source>
        <dbReference type="EMBL" id="ROT41215.1"/>
    </source>
</evidence>
<dbReference type="GO" id="GO:0033314">
    <property type="term" value="P:mitotic DNA replication checkpoint signaling"/>
    <property type="evidence" value="ECO:0007669"/>
    <property type="project" value="TreeGrafter"/>
</dbReference>
<dbReference type="OrthoDB" id="2130597at2759"/>
<dbReference type="GO" id="GO:0005634">
    <property type="term" value="C:nucleus"/>
    <property type="evidence" value="ECO:0007669"/>
    <property type="project" value="UniProtKB-SubCell"/>
</dbReference>
<dbReference type="Pfam" id="PF09444">
    <property type="entry name" value="MRC1"/>
    <property type="match status" value="1"/>
</dbReference>
<feature type="region of interest" description="Disordered" evidence="4">
    <location>
        <begin position="301"/>
        <end position="377"/>
    </location>
</feature>
<dbReference type="GO" id="GO:0010997">
    <property type="term" value="F:anaphase-promoting complex binding"/>
    <property type="evidence" value="ECO:0007669"/>
    <property type="project" value="TreeGrafter"/>
</dbReference>
<feature type="region of interest" description="Disordered" evidence="4">
    <location>
        <begin position="744"/>
        <end position="810"/>
    </location>
</feature>
<feature type="domain" description="DNA replication checkpoint mediator MRC1" evidence="5">
    <location>
        <begin position="936"/>
        <end position="1079"/>
    </location>
</feature>
<dbReference type="PANTHER" id="PTHR14396">
    <property type="entry name" value="CLASPIN"/>
    <property type="match status" value="1"/>
</dbReference>
<evidence type="ECO:0000256" key="3">
    <source>
        <dbReference type="ARBA" id="ARBA00023242"/>
    </source>
</evidence>
<feature type="non-terminal residue" evidence="6">
    <location>
        <position position="1366"/>
    </location>
</feature>
<feature type="compositionally biased region" description="Low complexity" evidence="4">
    <location>
        <begin position="315"/>
        <end position="327"/>
    </location>
</feature>
<feature type="compositionally biased region" description="Low complexity" evidence="4">
    <location>
        <begin position="1196"/>
        <end position="1205"/>
    </location>
</feature>
<feature type="compositionally biased region" description="Low complexity" evidence="4">
    <location>
        <begin position="144"/>
        <end position="154"/>
    </location>
</feature>
<feature type="compositionally biased region" description="Acidic residues" evidence="4">
    <location>
        <begin position="643"/>
        <end position="652"/>
    </location>
</feature>
<feature type="region of interest" description="Disordered" evidence="4">
    <location>
        <begin position="36"/>
        <end position="273"/>
    </location>
</feature>
<accession>A0A3N2Q3K9</accession>
<protein>
    <recommendedName>
        <fullName evidence="5">DNA replication checkpoint mediator MRC1 domain-containing protein</fullName>
    </recommendedName>
</protein>
<proteinExistence type="predicted"/>
<dbReference type="InterPro" id="IPR018564">
    <property type="entry name" value="Repl_chkpnt_MRC1_dom"/>
</dbReference>
<feature type="compositionally biased region" description="Basic and acidic residues" evidence="4">
    <location>
        <begin position="566"/>
        <end position="581"/>
    </location>
</feature>
<dbReference type="InterPro" id="IPR024146">
    <property type="entry name" value="Claspin"/>
</dbReference>
<evidence type="ECO:0000259" key="5">
    <source>
        <dbReference type="Pfam" id="PF09444"/>
    </source>
</evidence>
<evidence type="ECO:0000256" key="4">
    <source>
        <dbReference type="SAM" id="MobiDB-lite"/>
    </source>
</evidence>
<feature type="compositionally biased region" description="Polar residues" evidence="4">
    <location>
        <begin position="60"/>
        <end position="70"/>
    </location>
</feature>
<feature type="region of interest" description="Disordered" evidence="4">
    <location>
        <begin position="566"/>
        <end position="711"/>
    </location>
</feature>
<feature type="compositionally biased region" description="Acidic residues" evidence="4">
    <location>
        <begin position="591"/>
        <end position="618"/>
    </location>
</feature>
<keyword evidence="2" id="KW-0597">Phosphoprotein</keyword>
<evidence type="ECO:0000256" key="1">
    <source>
        <dbReference type="ARBA" id="ARBA00004123"/>
    </source>
</evidence>
<evidence type="ECO:0000313" key="7">
    <source>
        <dbReference type="Proteomes" id="UP000272025"/>
    </source>
</evidence>
<comment type="subcellular location">
    <subcellularLocation>
        <location evidence="1">Nucleus</location>
    </subcellularLocation>
</comment>
<feature type="compositionally biased region" description="Basic and acidic residues" evidence="4">
    <location>
        <begin position="328"/>
        <end position="338"/>
    </location>
</feature>
<feature type="region of interest" description="Disordered" evidence="4">
    <location>
        <begin position="1"/>
        <end position="22"/>
    </location>
</feature>
<feature type="compositionally biased region" description="Basic and acidic residues" evidence="4">
    <location>
        <begin position="633"/>
        <end position="642"/>
    </location>
</feature>
<feature type="compositionally biased region" description="Polar residues" evidence="4">
    <location>
        <begin position="171"/>
        <end position="180"/>
    </location>
</feature>
<feature type="compositionally biased region" description="Low complexity" evidence="4">
    <location>
        <begin position="13"/>
        <end position="22"/>
    </location>
</feature>
<feature type="compositionally biased region" description="Acidic residues" evidence="4">
    <location>
        <begin position="962"/>
        <end position="972"/>
    </location>
</feature>
<sequence length="1366" mass="148982">MAATRSPSPSPSPVGCSNSPSLNFLLSPRSRLEARLAAIDTSSDEDDSLPTSLRRRKPSSEPTTSTQPATAGSEDESDGDDIRPRGRLAAQMQAGLTRREANNDEDQDADDDDDDDDQDIISAAPRRLKRKITPRASTPPPRSPSVTSSVASSPGLFVTRHPSPGQEEEQQGNPPASDSGSDSDELPSLTKNPRFQALLERKRKERLAKEAEEERKRQERMARLAELGEFEDPADEEGDASSIADDEGGRRLTQGARPPRRAGKKALEEMHRETQRMARNMQLAHEAKTRKKITKASLFERFKFKTPDSAQPVNTASSSRPTTPTSPHHTDTDMKDAETPPSSPPRAEKLATLEATKATAERTATELVTTPTKTGEDMDEFPALEAAIDAAAAATAVKVDKGKGLAVDSPRKAATAADVKPRRKVRVKLPPLSADLAVATASDDELEITQTRRNKLDAIFDRVPEKKAQQGNSMHALRILAQLKSPGGNEARRGKDHKPSMTPGELQLMLYRRARQQAKEERDRRMEMLKAKGIVVQTEEERENELRQVDDIVARARLEAEEIMRREKEAAKEERRRKVESGELDPLAWDDSSDDEEYQGSDAGQEDDEDAAGLELELELSGSEAEGEAELGVEDKSGHDEETQQPDSDEEGIAFPARNIRRPKKHVQVVSDDDEEEDGGHQKDMIEATPKPKTTAQVSPAPPKSDSPAIPTSVLRSAKKSFIPGLPVVGAAGLGLTQIFAGTMDDGSQDRQLPESASMALPMPSPTCGFPSLDLGQDEADTQPGDEMVFDSQGGGNTRKRETQANEETKGVQLRFTQSQMHGFDSLLRQERDVGSTQLTMEPSQDVGLQEYTPLRERFIEGPASTAHTVTLDRVAEDEAEEVQDSPLVRRGRLRLRRKMEVSDEEEAEEPTAFEMLQAAARKEEKQEKQKALGRKKSKAREMFEEQAEESEDEYAGLGGADGEDSSGDEDSASIKDMIDDEAGKDDNGDDERKIAALYADRERARDEQIVDKLFRDVTTGMLRRKRGADYGLSDSDDDGGEARRRLKRRQFAKMQKALFADERIKKMAEKPGNQAFLRTIEDRGSDEEMDFLDIGPDPMDVDVENSHNSSSSSQDQTVPDSQPQAESRAPLGTAGNRGFANPRRTKDAKKKKKPSNIGEIRESLSSLLEEPEAPVIPVTEVGSDSSEGEDDEVSGRSAAAAAASRSDKENTSPRGRNRRRTGMGSRPAAAGIIDRMSLKRESSSNASTHSRVAFARSAAGGSGSSGFKVPALLRRATTNSLSLGGSASTTTTTTSTTAGRHSGAGFDEGVIKKAAGKRSTISALARETERRAAMAQGEKRREAKKWKGAEMRGKAFGGLIGAGKF</sequence>
<dbReference type="STRING" id="1314773.A0A3N2Q3K9"/>
<feature type="compositionally biased region" description="Acidic residues" evidence="4">
    <location>
        <begin position="903"/>
        <end position="912"/>
    </location>
</feature>
<feature type="compositionally biased region" description="Basic and acidic residues" evidence="4">
    <location>
        <begin position="799"/>
        <end position="810"/>
    </location>
</feature>
<gene>
    <name evidence="6" type="ORF">SODALDRAFT_330932</name>
</gene>
<reference evidence="6 7" key="1">
    <citation type="journal article" date="2018" name="Mol. Ecol.">
        <title>The obligate alkalophilic soda-lake fungus Sodiomyces alkalinus has shifted to a protein diet.</title>
        <authorList>
            <person name="Grum-Grzhimaylo A.A."/>
            <person name="Falkoski D.L."/>
            <person name="van den Heuvel J."/>
            <person name="Valero-Jimenez C.A."/>
            <person name="Min B."/>
            <person name="Choi I.G."/>
            <person name="Lipzen A."/>
            <person name="Daum C.G."/>
            <person name="Aanen D.K."/>
            <person name="Tsang A."/>
            <person name="Henrissat B."/>
            <person name="Bilanenko E.N."/>
            <person name="de Vries R.P."/>
            <person name="van Kan J.A.L."/>
            <person name="Grigoriev I.V."/>
            <person name="Debets A.J.M."/>
        </authorList>
    </citation>
    <scope>NUCLEOTIDE SEQUENCE [LARGE SCALE GENOMIC DNA]</scope>
    <source>
        <strain evidence="6 7">F11</strain>
    </source>
</reference>
<feature type="region of interest" description="Disordered" evidence="4">
    <location>
        <begin position="1279"/>
        <end position="1306"/>
    </location>
</feature>
<keyword evidence="3" id="KW-0539">Nucleus</keyword>
<feature type="region of interest" description="Disordered" evidence="4">
    <location>
        <begin position="1025"/>
        <end position="1045"/>
    </location>
</feature>
<evidence type="ECO:0000256" key="2">
    <source>
        <dbReference type="ARBA" id="ARBA00022553"/>
    </source>
</evidence>
<feature type="compositionally biased region" description="Basic and acidic residues" evidence="4">
    <location>
        <begin position="199"/>
        <end position="223"/>
    </location>
</feature>
<organism evidence="6 7">
    <name type="scientific">Sodiomyces alkalinus (strain CBS 110278 / VKM F-3762 / F11)</name>
    <name type="common">Alkaliphilic filamentous fungus</name>
    <dbReference type="NCBI Taxonomy" id="1314773"/>
    <lineage>
        <taxon>Eukaryota</taxon>
        <taxon>Fungi</taxon>
        <taxon>Dikarya</taxon>
        <taxon>Ascomycota</taxon>
        <taxon>Pezizomycotina</taxon>
        <taxon>Sordariomycetes</taxon>
        <taxon>Hypocreomycetidae</taxon>
        <taxon>Glomerellales</taxon>
        <taxon>Plectosphaerellaceae</taxon>
        <taxon>Sodiomyces</taxon>
    </lineage>
</organism>
<dbReference type="GeneID" id="39579805"/>
<feature type="compositionally biased region" description="Acidic residues" evidence="4">
    <location>
        <begin position="945"/>
        <end position="955"/>
    </location>
</feature>
<feature type="compositionally biased region" description="Acidic residues" evidence="4">
    <location>
        <begin position="103"/>
        <end position="119"/>
    </location>
</feature>
<dbReference type="PANTHER" id="PTHR14396:SF10">
    <property type="entry name" value="CLASPIN"/>
    <property type="match status" value="1"/>
</dbReference>
<feature type="compositionally biased region" description="Low complexity" evidence="4">
    <location>
        <begin position="1107"/>
        <end position="1125"/>
    </location>
</feature>
<dbReference type="EMBL" id="ML119052">
    <property type="protein sequence ID" value="ROT41215.1"/>
    <property type="molecule type" value="Genomic_DNA"/>
</dbReference>
<feature type="compositionally biased region" description="Acidic residues" evidence="4">
    <location>
        <begin position="228"/>
        <end position="239"/>
    </location>
</feature>
<name>A0A3N2Q3K9_SODAK</name>
<keyword evidence="7" id="KW-1185">Reference proteome</keyword>
<feature type="region of interest" description="Disordered" evidence="4">
    <location>
        <begin position="1067"/>
        <end position="1250"/>
    </location>
</feature>